<dbReference type="Gene3D" id="3.30.428.10">
    <property type="entry name" value="HIT-like"/>
    <property type="match status" value="1"/>
</dbReference>
<sequence length="94" mass="10560">MYAHLSILKWVYYSISLHLTADHAKTLTELPDESLADIGPLIKKVAVATGAEEYNILQTTAEDGLVMDLKGRWPPQQAPKEELARILEEMKARL</sequence>
<comment type="caution">
    <text evidence="1">The sequence shown here is derived from an EMBL/GenBank/DDBJ whole genome shotgun (WGS) entry which is preliminary data.</text>
</comment>
<name>A0AAD5Y878_9APHY</name>
<protein>
    <submittedName>
        <fullName evidence="1">Uncharacterized protein</fullName>
    </submittedName>
</protein>
<dbReference type="AlphaFoldDB" id="A0AAD5Y878"/>
<dbReference type="Proteomes" id="UP001212997">
    <property type="component" value="Unassembled WGS sequence"/>
</dbReference>
<reference evidence="1" key="1">
    <citation type="submission" date="2022-07" db="EMBL/GenBank/DDBJ databases">
        <title>Genome Sequence of Physisporinus lineatus.</title>
        <authorList>
            <person name="Buettner E."/>
        </authorList>
    </citation>
    <scope>NUCLEOTIDE SEQUENCE</scope>
    <source>
        <strain evidence="1">VT162</strain>
    </source>
</reference>
<dbReference type="InterPro" id="IPR036265">
    <property type="entry name" value="HIT-like_sf"/>
</dbReference>
<keyword evidence="2" id="KW-1185">Reference proteome</keyword>
<organism evidence="1 2">
    <name type="scientific">Meripilus lineatus</name>
    <dbReference type="NCBI Taxonomy" id="2056292"/>
    <lineage>
        <taxon>Eukaryota</taxon>
        <taxon>Fungi</taxon>
        <taxon>Dikarya</taxon>
        <taxon>Basidiomycota</taxon>
        <taxon>Agaricomycotina</taxon>
        <taxon>Agaricomycetes</taxon>
        <taxon>Polyporales</taxon>
        <taxon>Meripilaceae</taxon>
        <taxon>Meripilus</taxon>
    </lineage>
</organism>
<evidence type="ECO:0000313" key="2">
    <source>
        <dbReference type="Proteomes" id="UP001212997"/>
    </source>
</evidence>
<gene>
    <name evidence="1" type="ORF">NLI96_g12409</name>
</gene>
<accession>A0AAD5Y878</accession>
<evidence type="ECO:0000313" key="1">
    <source>
        <dbReference type="EMBL" id="KAJ3474522.1"/>
    </source>
</evidence>
<dbReference type="EMBL" id="JANAWD010001042">
    <property type="protein sequence ID" value="KAJ3474522.1"/>
    <property type="molecule type" value="Genomic_DNA"/>
</dbReference>
<proteinExistence type="predicted"/>